<evidence type="ECO:0000256" key="1">
    <source>
        <dbReference type="SAM" id="MobiDB-lite"/>
    </source>
</evidence>
<evidence type="ECO:0000313" key="2">
    <source>
        <dbReference type="EnsemblMetazoa" id="XP_038045133.1"/>
    </source>
</evidence>
<dbReference type="Proteomes" id="UP000887568">
    <property type="component" value="Unplaced"/>
</dbReference>
<name>A0A913YZY1_PATMI</name>
<dbReference type="AlphaFoldDB" id="A0A913YZY1"/>
<sequence>MQGPPSTTEKSTTRVTTTEALLTTAPPSTTAQPSTTAPPSTTMEVTTVVTTTPESTTKEVTTVESTTVSTTSPPSTTPEVCADDLDKLPNVTIIREDPESGKELPPTEWWRPSNPPNDVTSPHNGSCLGATFSPRVEITSVIIKTEQGPPGDITVSFKFQPGDRQPYLPLVDEAGSPIFIGKTDQKIYLPSSMALVTGLKVCIITSNPDGYKVIFNGCEHGVTTTKAPSTTEAPSTTGELGFCLYL</sequence>
<organism evidence="2 3">
    <name type="scientific">Patiria miniata</name>
    <name type="common">Bat star</name>
    <name type="synonym">Asterina miniata</name>
    <dbReference type="NCBI Taxonomy" id="46514"/>
    <lineage>
        <taxon>Eukaryota</taxon>
        <taxon>Metazoa</taxon>
        <taxon>Echinodermata</taxon>
        <taxon>Eleutherozoa</taxon>
        <taxon>Asterozoa</taxon>
        <taxon>Asteroidea</taxon>
        <taxon>Valvatacea</taxon>
        <taxon>Valvatida</taxon>
        <taxon>Asterinidae</taxon>
        <taxon>Patiria</taxon>
    </lineage>
</organism>
<dbReference type="GeneID" id="119719708"/>
<protein>
    <submittedName>
        <fullName evidence="2">Uncharacterized protein</fullName>
    </submittedName>
</protein>
<feature type="region of interest" description="Disordered" evidence="1">
    <location>
        <begin position="1"/>
        <end position="83"/>
    </location>
</feature>
<dbReference type="EnsemblMetazoa" id="XM_038189219.1">
    <property type="protein sequence ID" value="XP_038045147.1"/>
    <property type="gene ID" value="LOC119719720"/>
</dbReference>
<accession>A0A913YZY1</accession>
<dbReference type="RefSeq" id="XP_038045133.1">
    <property type="nucleotide sequence ID" value="XM_038189205.1"/>
</dbReference>
<reference evidence="2" key="1">
    <citation type="submission" date="2022-11" db="UniProtKB">
        <authorList>
            <consortium name="EnsemblMetazoa"/>
        </authorList>
    </citation>
    <scope>IDENTIFICATION</scope>
</reference>
<keyword evidence="3" id="KW-1185">Reference proteome</keyword>
<dbReference type="RefSeq" id="XP_038045147.1">
    <property type="nucleotide sequence ID" value="XM_038189219.1"/>
</dbReference>
<proteinExistence type="predicted"/>
<feature type="compositionally biased region" description="Low complexity" evidence="1">
    <location>
        <begin position="7"/>
        <end position="80"/>
    </location>
</feature>
<dbReference type="OrthoDB" id="10221790at2759"/>
<evidence type="ECO:0000313" key="3">
    <source>
        <dbReference type="Proteomes" id="UP000887568"/>
    </source>
</evidence>
<dbReference type="GeneID" id="119719720"/>
<dbReference type="EnsemblMetazoa" id="XM_038189205.1">
    <property type="protein sequence ID" value="XP_038045133.1"/>
    <property type="gene ID" value="LOC119719708"/>
</dbReference>